<dbReference type="EC" id="2.7.7.6" evidence="1"/>
<dbReference type="PANTHER" id="PTHR48443:SF1">
    <property type="entry name" value="DNA-DIRECTED RNA POLYMERASE SUBUNIT BETA"/>
    <property type="match status" value="1"/>
</dbReference>
<evidence type="ECO:0000256" key="1">
    <source>
        <dbReference type="ARBA" id="ARBA00012418"/>
    </source>
</evidence>
<reference evidence="4 5" key="1">
    <citation type="submission" date="2024-02" db="EMBL/GenBank/DDBJ databases">
        <title>de novo genome assembly of Solanum bulbocastanum strain 11H21.</title>
        <authorList>
            <person name="Hosaka A.J."/>
        </authorList>
    </citation>
    <scope>NUCLEOTIDE SEQUENCE [LARGE SCALE GENOMIC DNA]</scope>
    <source>
        <tissue evidence="4">Young leaves</tissue>
    </source>
</reference>
<dbReference type="GO" id="GO:0003899">
    <property type="term" value="F:DNA-directed RNA polymerase activity"/>
    <property type="evidence" value="ECO:0007669"/>
    <property type="project" value="UniProtKB-EC"/>
</dbReference>
<dbReference type="EMBL" id="JBANQN010000006">
    <property type="protein sequence ID" value="KAK6786512.1"/>
    <property type="molecule type" value="Genomic_DNA"/>
</dbReference>
<gene>
    <name evidence="4" type="ORF">RDI58_015037</name>
</gene>
<dbReference type="AlphaFoldDB" id="A0AAN8TJR3"/>
<feature type="domain" description="RNA polymerase Rpb1" evidence="3">
    <location>
        <begin position="93"/>
        <end position="194"/>
    </location>
</feature>
<dbReference type="Pfam" id="PF04998">
    <property type="entry name" value="RNA_pol_Rpb1_5"/>
    <property type="match status" value="1"/>
</dbReference>
<keyword evidence="5" id="KW-1185">Reference proteome</keyword>
<comment type="caution">
    <text evidence="4">The sequence shown here is derived from an EMBL/GenBank/DDBJ whole genome shotgun (WGS) entry which is preliminary data.</text>
</comment>
<protein>
    <recommendedName>
        <fullName evidence="1">DNA-directed RNA polymerase</fullName>
        <ecNumber evidence="1">2.7.7.6</ecNumber>
    </recommendedName>
</protein>
<evidence type="ECO:0000259" key="3">
    <source>
        <dbReference type="Pfam" id="PF04998"/>
    </source>
</evidence>
<dbReference type="GO" id="GO:0006351">
    <property type="term" value="P:DNA-templated transcription"/>
    <property type="evidence" value="ECO:0007669"/>
    <property type="project" value="InterPro"/>
</dbReference>
<organism evidence="4 5">
    <name type="scientific">Solanum bulbocastanum</name>
    <name type="common">Wild potato</name>
    <dbReference type="NCBI Taxonomy" id="147425"/>
    <lineage>
        <taxon>Eukaryota</taxon>
        <taxon>Viridiplantae</taxon>
        <taxon>Streptophyta</taxon>
        <taxon>Embryophyta</taxon>
        <taxon>Tracheophyta</taxon>
        <taxon>Spermatophyta</taxon>
        <taxon>Magnoliopsida</taxon>
        <taxon>eudicotyledons</taxon>
        <taxon>Gunneridae</taxon>
        <taxon>Pentapetalae</taxon>
        <taxon>asterids</taxon>
        <taxon>lamiids</taxon>
        <taxon>Solanales</taxon>
        <taxon>Solanaceae</taxon>
        <taxon>Solanoideae</taxon>
        <taxon>Solaneae</taxon>
        <taxon>Solanum</taxon>
    </lineage>
</organism>
<dbReference type="InterPro" id="IPR007081">
    <property type="entry name" value="RNA_pol_Rpb1_5"/>
</dbReference>
<evidence type="ECO:0000313" key="5">
    <source>
        <dbReference type="Proteomes" id="UP001371456"/>
    </source>
</evidence>
<keyword evidence="2" id="KW-0862">Zinc</keyword>
<evidence type="ECO:0000313" key="4">
    <source>
        <dbReference type="EMBL" id="KAK6786512.1"/>
    </source>
</evidence>
<dbReference type="SUPFAM" id="SSF64484">
    <property type="entry name" value="beta and beta-prime subunits of DNA dependent RNA-polymerase"/>
    <property type="match status" value="1"/>
</dbReference>
<dbReference type="GO" id="GO:0003677">
    <property type="term" value="F:DNA binding"/>
    <property type="evidence" value="ECO:0007669"/>
    <property type="project" value="InterPro"/>
</dbReference>
<name>A0AAN8TJR3_SOLBU</name>
<dbReference type="Proteomes" id="UP001371456">
    <property type="component" value="Unassembled WGS sequence"/>
</dbReference>
<accession>A0AAN8TJR3</accession>
<dbReference type="PANTHER" id="PTHR48443">
    <property type="entry name" value="DNA-DIRECTED RNA POLYMERASE SUBUNIT BETA"/>
    <property type="match status" value="1"/>
</dbReference>
<proteinExistence type="predicted"/>
<evidence type="ECO:0000256" key="2">
    <source>
        <dbReference type="ARBA" id="ARBA00022833"/>
    </source>
</evidence>
<sequence>MVYTSHILDQVKTLGFQQATATSISLGIDDLLTIPSKGWLVQDANQQSFILEKYHHYGNVHTIEKLSQSIEICSIMSFSGARGNASQVHQLIDAGYLTHKFVEVVQQIIVRRTEYATARGISMSPRNGTMLEKIFSQTLIGRVLADGVHLGFVDYVTHGDLVELGEAVGIIVSQSIGELGTQLTLQTFHTRGVFTGGTAEHV</sequence>